<dbReference type="EMBL" id="BGZJ01000001">
    <property type="protein sequence ID" value="GBO92845.1"/>
    <property type="molecule type" value="Genomic_DNA"/>
</dbReference>
<gene>
    <name evidence="3" type="ORF">MESMUL_01990</name>
</gene>
<feature type="compositionally biased region" description="Low complexity" evidence="1">
    <location>
        <begin position="69"/>
        <end position="88"/>
    </location>
</feature>
<evidence type="ECO:0000256" key="1">
    <source>
        <dbReference type="SAM" id="MobiDB-lite"/>
    </source>
</evidence>
<keyword evidence="2" id="KW-0732">Signal</keyword>
<feature type="chain" id="PRO_5017204799" evidence="2">
    <location>
        <begin position="21"/>
        <end position="397"/>
    </location>
</feature>
<protein>
    <submittedName>
        <fullName evidence="3">Lipoprotein</fullName>
    </submittedName>
</protein>
<dbReference type="InterPro" id="IPR010653">
    <property type="entry name" value="NlpB/DapX"/>
</dbReference>
<proteinExistence type="predicted"/>
<dbReference type="Pfam" id="PF06804">
    <property type="entry name" value="Lipoprotein_18"/>
    <property type="match status" value="1"/>
</dbReference>
<evidence type="ECO:0000256" key="2">
    <source>
        <dbReference type="SAM" id="SignalP"/>
    </source>
</evidence>
<comment type="caution">
    <text evidence="3">The sequence shown here is derived from an EMBL/GenBank/DDBJ whole genome shotgun (WGS) entry which is preliminary data.</text>
</comment>
<name>A0A388S9B2_9BURK</name>
<organism evidence="3 4">
    <name type="scientific">Mesosutterella multiformis</name>
    <dbReference type="NCBI Taxonomy" id="2259133"/>
    <lineage>
        <taxon>Bacteria</taxon>
        <taxon>Pseudomonadati</taxon>
        <taxon>Pseudomonadota</taxon>
        <taxon>Betaproteobacteria</taxon>
        <taxon>Burkholderiales</taxon>
        <taxon>Sutterellaceae</taxon>
        <taxon>Mesosutterella</taxon>
    </lineage>
</organism>
<sequence>MKMKLLRVAVLAVTPVALNACSYLGAQFTNDKVQYESSNSRAPLEVPPDLSQVPHDNLYNVPQRTRDVSASSMQQGQQAAAANRTSAAQSTVLPETVTAKVMRDGDIRWVHTQVPAQQLWPVVQDFWASVGLTIKNQDPKTGYIETEWAENKARLPQDIIRATLGKLIDAVYSTGERDQYRCRLERNPDGSTDVYITHRSMVEVVKGNQGDQTVWQPGPRDPQLEAEMATKLAQKIESEFNPDLKKADLPSTKQAALEKTAGTAAAKAAAPVYKSEIVNGADGKAAAIIIKEPFDHAWRRTALAIDRMNFTVSDRDRTKGWFLVKYLDPTYEAEKKREQGFFTNLFSQTKTVEPPTYQIKLTDEGNQTRVTVLNANGGPDTTGVAPKILTLLGEQTR</sequence>
<evidence type="ECO:0000313" key="3">
    <source>
        <dbReference type="EMBL" id="GBO92845.1"/>
    </source>
</evidence>
<feature type="region of interest" description="Disordered" evidence="1">
    <location>
        <begin position="66"/>
        <end position="88"/>
    </location>
</feature>
<dbReference type="Proteomes" id="UP000266091">
    <property type="component" value="Unassembled WGS sequence"/>
</dbReference>
<dbReference type="AlphaFoldDB" id="A0A388S9B2"/>
<reference evidence="3 4" key="1">
    <citation type="journal article" date="2018" name="Int. J. Syst. Evol. Microbiol.">
        <title>Mesosutterella multiformis gen. nov., sp. nov., a member of the family Sutterellaceae and Sutterella megalosphaeroides sp. nov., isolated from human faeces.</title>
        <authorList>
            <person name="Sakamoto M."/>
            <person name="Ikeyama N."/>
            <person name="Kunihiro T."/>
            <person name="Iino T."/>
            <person name="Yuki M."/>
            <person name="Ohkuma M."/>
        </authorList>
    </citation>
    <scope>NUCLEOTIDE SEQUENCE [LARGE SCALE GENOMIC DNA]</scope>
    <source>
        <strain evidence="3 4">4NBBH2</strain>
    </source>
</reference>
<accession>A0A388S9B2</accession>
<evidence type="ECO:0000313" key="4">
    <source>
        <dbReference type="Proteomes" id="UP000266091"/>
    </source>
</evidence>
<keyword evidence="4" id="KW-1185">Reference proteome</keyword>
<dbReference type="InterPro" id="IPR042268">
    <property type="entry name" value="BamC_C"/>
</dbReference>
<keyword evidence="3" id="KW-0449">Lipoprotein</keyword>
<feature type="signal peptide" evidence="2">
    <location>
        <begin position="1"/>
        <end position="20"/>
    </location>
</feature>
<dbReference type="Gene3D" id="3.30.310.170">
    <property type="entry name" value="Outer membrane protein assembly factor BamC"/>
    <property type="match status" value="1"/>
</dbReference>
<dbReference type="RefSeq" id="WP_238691361.1">
    <property type="nucleotide sequence ID" value="NZ_BGZJ01000001.1"/>
</dbReference>